<reference evidence="1" key="1">
    <citation type="submission" date="2013-07" db="EMBL/GenBank/DDBJ databases">
        <title>The genome of Eucalyptus grandis.</title>
        <authorList>
            <person name="Schmutz J."/>
            <person name="Hayes R."/>
            <person name="Myburg A."/>
            <person name="Tuskan G."/>
            <person name="Grattapaglia D."/>
            <person name="Rokhsar D.S."/>
        </authorList>
    </citation>
    <scope>NUCLEOTIDE SEQUENCE</scope>
    <source>
        <tissue evidence="1">Leaf extractions</tissue>
    </source>
</reference>
<dbReference type="Gramene" id="KCW56648">
    <property type="protein sequence ID" value="KCW56648"/>
    <property type="gene ID" value="EUGRSUZ_I02355"/>
</dbReference>
<proteinExistence type="predicted"/>
<sequence>MAPAGFHPFCRSLEGEDLQHGDVIFGNCILIAIRISSLWHFLSFQILSTLARSLAWSYYHEWHQPMLLASTKTSGLVHEREFLAGLDRQWSIGQLQFSYGRTSKCTCKFP</sequence>
<dbReference type="AlphaFoldDB" id="A0A059AS14"/>
<accession>A0A059AS14</accession>
<protein>
    <submittedName>
        <fullName evidence="1">Uncharacterized protein</fullName>
    </submittedName>
</protein>
<dbReference type="EMBL" id="KK198761">
    <property type="protein sequence ID" value="KCW56648.1"/>
    <property type="molecule type" value="Genomic_DNA"/>
</dbReference>
<gene>
    <name evidence="1" type="ORF">EUGRSUZ_I02355</name>
</gene>
<dbReference type="InParanoid" id="A0A059AS14"/>
<organism evidence="1">
    <name type="scientific">Eucalyptus grandis</name>
    <name type="common">Flooded gum</name>
    <dbReference type="NCBI Taxonomy" id="71139"/>
    <lineage>
        <taxon>Eukaryota</taxon>
        <taxon>Viridiplantae</taxon>
        <taxon>Streptophyta</taxon>
        <taxon>Embryophyta</taxon>
        <taxon>Tracheophyta</taxon>
        <taxon>Spermatophyta</taxon>
        <taxon>Magnoliopsida</taxon>
        <taxon>eudicotyledons</taxon>
        <taxon>Gunneridae</taxon>
        <taxon>Pentapetalae</taxon>
        <taxon>rosids</taxon>
        <taxon>malvids</taxon>
        <taxon>Myrtales</taxon>
        <taxon>Myrtaceae</taxon>
        <taxon>Myrtoideae</taxon>
        <taxon>Eucalypteae</taxon>
        <taxon>Eucalyptus</taxon>
    </lineage>
</organism>
<evidence type="ECO:0000313" key="1">
    <source>
        <dbReference type="EMBL" id="KCW56648.1"/>
    </source>
</evidence>
<name>A0A059AS14_EUCGR</name>